<dbReference type="SUPFAM" id="SSF46689">
    <property type="entry name" value="Homeodomain-like"/>
    <property type="match status" value="1"/>
</dbReference>
<dbReference type="AlphaFoldDB" id="A0A437RS21"/>
<evidence type="ECO:0000256" key="4">
    <source>
        <dbReference type="ARBA" id="ARBA00023163"/>
    </source>
</evidence>
<dbReference type="InterPro" id="IPR036271">
    <property type="entry name" value="Tet_transcr_reg_TetR-rel_C_sf"/>
</dbReference>
<gene>
    <name evidence="7" type="ORF">EOE66_02900</name>
</gene>
<evidence type="ECO:0000256" key="2">
    <source>
        <dbReference type="ARBA" id="ARBA00023015"/>
    </source>
</evidence>
<accession>A0A437RS21</accession>
<comment type="caution">
    <text evidence="7">The sequence shown here is derived from an EMBL/GenBank/DDBJ whole genome shotgun (WGS) entry which is preliminary data.</text>
</comment>
<dbReference type="SUPFAM" id="SSF48498">
    <property type="entry name" value="Tetracyclin repressor-like, C-terminal domain"/>
    <property type="match status" value="1"/>
</dbReference>
<dbReference type="OrthoDB" id="5293507at2"/>
<dbReference type="Gene3D" id="1.10.10.60">
    <property type="entry name" value="Homeodomain-like"/>
    <property type="match status" value="1"/>
</dbReference>
<dbReference type="RefSeq" id="WP_128227168.1">
    <property type="nucleotide sequence ID" value="NZ_SACR01000001.1"/>
</dbReference>
<feature type="domain" description="HTH tetR-type" evidence="6">
    <location>
        <begin position="12"/>
        <end position="72"/>
    </location>
</feature>
<proteinExistence type="predicted"/>
<keyword evidence="4" id="KW-0804">Transcription</keyword>
<dbReference type="InterPro" id="IPR050109">
    <property type="entry name" value="HTH-type_TetR-like_transc_reg"/>
</dbReference>
<organism evidence="7 8">
    <name type="scientific">Rubrivivax rivuli</name>
    <dbReference type="NCBI Taxonomy" id="1862385"/>
    <lineage>
        <taxon>Bacteria</taxon>
        <taxon>Pseudomonadati</taxon>
        <taxon>Pseudomonadota</taxon>
        <taxon>Betaproteobacteria</taxon>
        <taxon>Burkholderiales</taxon>
        <taxon>Sphaerotilaceae</taxon>
        <taxon>Rubrivivax</taxon>
    </lineage>
</organism>
<dbReference type="Proteomes" id="UP000285575">
    <property type="component" value="Unassembled WGS sequence"/>
</dbReference>
<protein>
    <submittedName>
        <fullName evidence="7">TetR/AcrR family transcriptional regulator</fullName>
    </submittedName>
</protein>
<evidence type="ECO:0000256" key="5">
    <source>
        <dbReference type="PROSITE-ProRule" id="PRU00335"/>
    </source>
</evidence>
<dbReference type="PANTHER" id="PTHR30055">
    <property type="entry name" value="HTH-TYPE TRANSCRIPTIONAL REGULATOR RUTR"/>
    <property type="match status" value="1"/>
</dbReference>
<dbReference type="Pfam" id="PF00440">
    <property type="entry name" value="TetR_N"/>
    <property type="match status" value="1"/>
</dbReference>
<dbReference type="GO" id="GO:0000976">
    <property type="term" value="F:transcription cis-regulatory region binding"/>
    <property type="evidence" value="ECO:0007669"/>
    <property type="project" value="TreeGrafter"/>
</dbReference>
<dbReference type="PROSITE" id="PS01081">
    <property type="entry name" value="HTH_TETR_1"/>
    <property type="match status" value="1"/>
</dbReference>
<dbReference type="PANTHER" id="PTHR30055:SF234">
    <property type="entry name" value="HTH-TYPE TRANSCRIPTIONAL REGULATOR BETI"/>
    <property type="match status" value="1"/>
</dbReference>
<evidence type="ECO:0000313" key="7">
    <source>
        <dbReference type="EMBL" id="RVU49532.1"/>
    </source>
</evidence>
<dbReference type="EMBL" id="SACR01000001">
    <property type="protein sequence ID" value="RVU49532.1"/>
    <property type="molecule type" value="Genomic_DNA"/>
</dbReference>
<dbReference type="Gene3D" id="1.10.357.10">
    <property type="entry name" value="Tetracycline Repressor, domain 2"/>
    <property type="match status" value="1"/>
</dbReference>
<dbReference type="PRINTS" id="PR00455">
    <property type="entry name" value="HTHTETR"/>
</dbReference>
<evidence type="ECO:0000313" key="8">
    <source>
        <dbReference type="Proteomes" id="UP000285575"/>
    </source>
</evidence>
<dbReference type="InterPro" id="IPR023772">
    <property type="entry name" value="DNA-bd_HTH_TetR-type_CS"/>
</dbReference>
<name>A0A437RS21_9BURK</name>
<dbReference type="GO" id="GO:0003700">
    <property type="term" value="F:DNA-binding transcription factor activity"/>
    <property type="evidence" value="ECO:0007669"/>
    <property type="project" value="TreeGrafter"/>
</dbReference>
<dbReference type="PROSITE" id="PS50977">
    <property type="entry name" value="HTH_TETR_2"/>
    <property type="match status" value="1"/>
</dbReference>
<keyword evidence="3 5" id="KW-0238">DNA-binding</keyword>
<dbReference type="InterPro" id="IPR009057">
    <property type="entry name" value="Homeodomain-like_sf"/>
</dbReference>
<evidence type="ECO:0000259" key="6">
    <source>
        <dbReference type="PROSITE" id="PS50977"/>
    </source>
</evidence>
<keyword evidence="1" id="KW-0678">Repressor</keyword>
<evidence type="ECO:0000256" key="3">
    <source>
        <dbReference type="ARBA" id="ARBA00023125"/>
    </source>
</evidence>
<reference evidence="7 8" key="1">
    <citation type="submission" date="2019-01" db="EMBL/GenBank/DDBJ databases">
        <authorList>
            <person name="Chen W.-M."/>
        </authorList>
    </citation>
    <scope>NUCLEOTIDE SEQUENCE [LARGE SCALE GENOMIC DNA]</scope>
    <source>
        <strain evidence="7 8">KYPY4</strain>
    </source>
</reference>
<sequence>MARLSFREQVLRVREDAIVTSVNRLLADKGFDLMTVDEVAADVGIAKASLYKHFPSKEALAAAAMVRLLERVLAFLDQQAARAEATAFQRLEAMIRWALALQLAGEMPTVPSQNSTLRAELMAHKTYLELLMQVSERLGAWIEQAQADGEIDPTLPPEVVLFTIYARGCDPVPAFLKGSGNFTDEQIVEWVMRICLRGLRAGA</sequence>
<evidence type="ECO:0000256" key="1">
    <source>
        <dbReference type="ARBA" id="ARBA00022491"/>
    </source>
</evidence>
<keyword evidence="8" id="KW-1185">Reference proteome</keyword>
<dbReference type="InterPro" id="IPR001647">
    <property type="entry name" value="HTH_TetR"/>
</dbReference>
<keyword evidence="2" id="KW-0805">Transcription regulation</keyword>
<feature type="DNA-binding region" description="H-T-H motif" evidence="5">
    <location>
        <begin position="35"/>
        <end position="54"/>
    </location>
</feature>